<name>A0ABV8MT54_9NEIS</name>
<evidence type="ECO:0000256" key="1">
    <source>
        <dbReference type="SAM" id="MobiDB-lite"/>
    </source>
</evidence>
<dbReference type="RefSeq" id="WP_378164448.1">
    <property type="nucleotide sequence ID" value="NZ_JBHSBU010000001.1"/>
</dbReference>
<keyword evidence="3" id="KW-1185">Reference proteome</keyword>
<dbReference type="EMBL" id="JBHSBU010000001">
    <property type="protein sequence ID" value="MFC4160045.1"/>
    <property type="molecule type" value="Genomic_DNA"/>
</dbReference>
<gene>
    <name evidence="2" type="ORF">ACFOW7_11870</name>
</gene>
<dbReference type="Proteomes" id="UP001595791">
    <property type="component" value="Unassembled WGS sequence"/>
</dbReference>
<feature type="compositionally biased region" description="Basic and acidic residues" evidence="1">
    <location>
        <begin position="33"/>
        <end position="63"/>
    </location>
</feature>
<proteinExistence type="predicted"/>
<dbReference type="Pfam" id="PF09483">
    <property type="entry name" value="HpaP"/>
    <property type="match status" value="1"/>
</dbReference>
<protein>
    <submittedName>
        <fullName evidence="2">Type III secretion HpaP family protein</fullName>
    </submittedName>
</protein>
<evidence type="ECO:0000313" key="2">
    <source>
        <dbReference type="EMBL" id="MFC4160045.1"/>
    </source>
</evidence>
<organism evidence="2 3">
    <name type="scientific">Chitinimonas lacunae</name>
    <dbReference type="NCBI Taxonomy" id="1963018"/>
    <lineage>
        <taxon>Bacteria</taxon>
        <taxon>Pseudomonadati</taxon>
        <taxon>Pseudomonadota</taxon>
        <taxon>Betaproteobacteria</taxon>
        <taxon>Neisseriales</taxon>
        <taxon>Chitinibacteraceae</taxon>
        <taxon>Chitinimonas</taxon>
    </lineage>
</organism>
<comment type="caution">
    <text evidence="2">The sequence shown here is derived from an EMBL/GenBank/DDBJ whole genome shotgun (WGS) entry which is preliminary data.</text>
</comment>
<accession>A0ABV8MT54</accession>
<evidence type="ECO:0000313" key="3">
    <source>
        <dbReference type="Proteomes" id="UP001595791"/>
    </source>
</evidence>
<reference evidence="3" key="1">
    <citation type="journal article" date="2019" name="Int. J. Syst. Evol. Microbiol.">
        <title>The Global Catalogue of Microorganisms (GCM) 10K type strain sequencing project: providing services to taxonomists for standard genome sequencing and annotation.</title>
        <authorList>
            <consortium name="The Broad Institute Genomics Platform"/>
            <consortium name="The Broad Institute Genome Sequencing Center for Infectious Disease"/>
            <person name="Wu L."/>
            <person name="Ma J."/>
        </authorList>
    </citation>
    <scope>NUCLEOTIDE SEQUENCE [LARGE SCALE GENOMIC DNA]</scope>
    <source>
        <strain evidence="3">LMG 29894</strain>
    </source>
</reference>
<feature type="region of interest" description="Disordered" evidence="1">
    <location>
        <begin position="1"/>
        <end position="85"/>
    </location>
</feature>
<sequence>MSNDFGLGLTIDSGNLFGDDGSVSAINPTPSEDSERFRQALDRDETGEESHENDRRGKDDDKSPTVQPEPVAPPHPFSLFSAVPDPAPVTAAPDAAGRVAELVETLASALTTNHGDHGRREVRVTLRHEVLPRTEFRVYEAEGALQVDFLSDDPAAQAWLVQSLGPLAEQLGQRLRREVRLRLRESEAASAVIATVSGDAILPTAHLPADSQSDTGAPR</sequence>
<dbReference type="InterPro" id="IPR013390">
    <property type="entry name" value="T3SS_HpaP"/>
</dbReference>